<gene>
    <name evidence="1" type="ordered locus">Halhy_5574</name>
</gene>
<dbReference type="AlphaFoldDB" id="F4KTM4"/>
<dbReference type="SUPFAM" id="SSF50978">
    <property type="entry name" value="WD40 repeat-like"/>
    <property type="match status" value="1"/>
</dbReference>
<accession>F4KTM4</accession>
<organism evidence="1 2">
    <name type="scientific">Haliscomenobacter hydrossis (strain ATCC 27775 / DSM 1100 / LMG 10767 / O)</name>
    <dbReference type="NCBI Taxonomy" id="760192"/>
    <lineage>
        <taxon>Bacteria</taxon>
        <taxon>Pseudomonadati</taxon>
        <taxon>Bacteroidota</taxon>
        <taxon>Saprospiria</taxon>
        <taxon>Saprospirales</taxon>
        <taxon>Haliscomenobacteraceae</taxon>
        <taxon>Haliscomenobacter</taxon>
    </lineage>
</organism>
<evidence type="ECO:0000313" key="2">
    <source>
        <dbReference type="Proteomes" id="UP000008461"/>
    </source>
</evidence>
<dbReference type="RefSeq" id="WP_013767927.1">
    <property type="nucleotide sequence ID" value="NC_015510.1"/>
</dbReference>
<evidence type="ECO:0000313" key="1">
    <source>
        <dbReference type="EMBL" id="AEE53398.1"/>
    </source>
</evidence>
<dbReference type="HOGENOM" id="CLU_499456_0_0_10"/>
<dbReference type="EMBL" id="CP002691">
    <property type="protein sequence ID" value="AEE53398.1"/>
    <property type="molecule type" value="Genomic_DNA"/>
</dbReference>
<sequence length="545" mass="62846">MLPEGLSVTKQFSKRFVLDRGIYNFEKKIISLYGYHEYDENLLISYFGKNYKDSTILNFERDFRDRVVNNFWVVPSTDSLLVKTGEGNMFIFHPLRETLARIKFIDDEKIANFAFSPNNRFFVRVLLNQGIVEIRKTNSRVLQLSRSFPDSKIKLMAFTPSGKNLVLSDGNKIWNWDIEQDTVHQFSDFYISNKQTRAFDSGLYVHLLTSGKLIFQNFNLDNKANNKVIDLYTGQLEVLEKGTLFSRFFKSKGKMYFDDRFGTFTNLLDQEEIITFPQSINGIASMNFSPKGNLVGLIHGPYGEFTLWNVKQKRVVFSKTGIETLYKAEIDLADSLIALSSKNLIFILDAKSGAEKAIIPIETGSPRRIVLQFSYDSRYLFINCPHEGLVIIWDLLKRVALRNFSFKYDSGYLIGISQDNQFIYGAVDGSVFAYNQQGKELYRLQLKERDIDVEYFLNDHKIIVASNKGVIYQIDAQSGNLLKTIYLGNYQSWIAVDQDSQVETSYNAYKYIHYRTKGGGIGLFPEKKRSDKVSNFEFIPALLKH</sequence>
<proteinExistence type="predicted"/>
<dbReference type="InterPro" id="IPR036322">
    <property type="entry name" value="WD40_repeat_dom_sf"/>
</dbReference>
<keyword evidence="2" id="KW-1185">Reference proteome</keyword>
<reference key="2">
    <citation type="submission" date="2011-04" db="EMBL/GenBank/DDBJ databases">
        <title>Complete sequence of chromosome of Haliscomenobacter hydrossis DSM 1100.</title>
        <authorList>
            <consortium name="US DOE Joint Genome Institute (JGI-PGF)"/>
            <person name="Lucas S."/>
            <person name="Han J."/>
            <person name="Lapidus A."/>
            <person name="Bruce D."/>
            <person name="Goodwin L."/>
            <person name="Pitluck S."/>
            <person name="Peters L."/>
            <person name="Kyrpides N."/>
            <person name="Mavromatis K."/>
            <person name="Ivanova N."/>
            <person name="Ovchinnikova G."/>
            <person name="Pagani I."/>
            <person name="Daligault H."/>
            <person name="Detter J.C."/>
            <person name="Han C."/>
            <person name="Land M."/>
            <person name="Hauser L."/>
            <person name="Markowitz V."/>
            <person name="Cheng J.-F."/>
            <person name="Hugenholtz P."/>
            <person name="Woyke T."/>
            <person name="Wu D."/>
            <person name="Verbarg S."/>
            <person name="Frueling A."/>
            <person name="Brambilla E."/>
            <person name="Klenk H.-P."/>
            <person name="Eisen J.A."/>
        </authorList>
    </citation>
    <scope>NUCLEOTIDE SEQUENCE</scope>
    <source>
        <strain>DSM 1100</strain>
    </source>
</reference>
<name>F4KTM4_HALH1</name>
<evidence type="ECO:0008006" key="3">
    <source>
        <dbReference type="Google" id="ProtNLM"/>
    </source>
</evidence>
<dbReference type="Proteomes" id="UP000008461">
    <property type="component" value="Chromosome"/>
</dbReference>
<protein>
    <recommendedName>
        <fullName evidence="3">WD40 repeat-containing protein</fullName>
    </recommendedName>
</protein>
<dbReference type="KEGG" id="hhy:Halhy_5574"/>
<dbReference type="Gene3D" id="2.130.10.10">
    <property type="entry name" value="YVTN repeat-like/Quinoprotein amine dehydrogenase"/>
    <property type="match status" value="1"/>
</dbReference>
<reference evidence="1 2" key="1">
    <citation type="journal article" date="2011" name="Stand. Genomic Sci.">
        <title>Complete genome sequence of Haliscomenobacter hydrossis type strain (O).</title>
        <authorList>
            <consortium name="US DOE Joint Genome Institute (JGI-PGF)"/>
            <person name="Daligault H."/>
            <person name="Lapidus A."/>
            <person name="Zeytun A."/>
            <person name="Nolan M."/>
            <person name="Lucas S."/>
            <person name="Del Rio T.G."/>
            <person name="Tice H."/>
            <person name="Cheng J.F."/>
            <person name="Tapia R."/>
            <person name="Han C."/>
            <person name="Goodwin L."/>
            <person name="Pitluck S."/>
            <person name="Liolios K."/>
            <person name="Pagani I."/>
            <person name="Ivanova N."/>
            <person name="Huntemann M."/>
            <person name="Mavromatis K."/>
            <person name="Mikhailova N."/>
            <person name="Pati A."/>
            <person name="Chen A."/>
            <person name="Palaniappan K."/>
            <person name="Land M."/>
            <person name="Hauser L."/>
            <person name="Brambilla E.M."/>
            <person name="Rohde M."/>
            <person name="Verbarg S."/>
            <person name="Goker M."/>
            <person name="Bristow J."/>
            <person name="Eisen J.A."/>
            <person name="Markowitz V."/>
            <person name="Hugenholtz P."/>
            <person name="Kyrpides N.C."/>
            <person name="Klenk H.P."/>
            <person name="Woyke T."/>
        </authorList>
    </citation>
    <scope>NUCLEOTIDE SEQUENCE [LARGE SCALE GENOMIC DNA]</scope>
    <source>
        <strain evidence="2">ATCC 27775 / DSM 1100 / LMG 10767 / O</strain>
    </source>
</reference>
<dbReference type="InterPro" id="IPR015943">
    <property type="entry name" value="WD40/YVTN_repeat-like_dom_sf"/>
</dbReference>
<dbReference type="STRING" id="760192.Halhy_5574"/>